<dbReference type="STRING" id="435880.SAMN04487988_12312"/>
<accession>A0A1I2XTH5</accession>
<evidence type="ECO:0000313" key="1">
    <source>
        <dbReference type="EMBL" id="SFH16760.1"/>
    </source>
</evidence>
<proteinExistence type="predicted"/>
<dbReference type="InterPro" id="IPR025354">
    <property type="entry name" value="DUF4258"/>
</dbReference>
<dbReference type="Proteomes" id="UP000199642">
    <property type="component" value="Unassembled WGS sequence"/>
</dbReference>
<evidence type="ECO:0000313" key="2">
    <source>
        <dbReference type="Proteomes" id="UP000199642"/>
    </source>
</evidence>
<dbReference type="EMBL" id="FOPC01000023">
    <property type="protein sequence ID" value="SFH16760.1"/>
    <property type="molecule type" value="Genomic_DNA"/>
</dbReference>
<evidence type="ECO:0008006" key="3">
    <source>
        <dbReference type="Google" id="ProtNLM"/>
    </source>
</evidence>
<sequence>MFKRDISTQMVETILETGEIIKSYPEDKPYPSFLILGFTNEKPIHLVVAKNSKTLDCVIVTAYIPDLGLWEEDFKEKK</sequence>
<organism evidence="1 2">
    <name type="scientific">Algoriphagus hitonicola</name>
    <dbReference type="NCBI Taxonomy" id="435880"/>
    <lineage>
        <taxon>Bacteria</taxon>
        <taxon>Pseudomonadati</taxon>
        <taxon>Bacteroidota</taxon>
        <taxon>Cytophagia</taxon>
        <taxon>Cytophagales</taxon>
        <taxon>Cyclobacteriaceae</taxon>
        <taxon>Algoriphagus</taxon>
    </lineage>
</organism>
<name>A0A1I2XTH5_9BACT</name>
<gene>
    <name evidence="1" type="ORF">SAMN04487988_12312</name>
</gene>
<protein>
    <recommendedName>
        <fullName evidence="3">DUF4258 domain-containing protein</fullName>
    </recommendedName>
</protein>
<dbReference type="Pfam" id="PF14076">
    <property type="entry name" value="DUF4258"/>
    <property type="match status" value="1"/>
</dbReference>
<dbReference type="AlphaFoldDB" id="A0A1I2XTH5"/>
<keyword evidence="2" id="KW-1185">Reference proteome</keyword>
<reference evidence="2" key="1">
    <citation type="submission" date="2016-10" db="EMBL/GenBank/DDBJ databases">
        <authorList>
            <person name="Varghese N."/>
            <person name="Submissions S."/>
        </authorList>
    </citation>
    <scope>NUCLEOTIDE SEQUENCE [LARGE SCALE GENOMIC DNA]</scope>
    <source>
        <strain evidence="2">DSM 19315</strain>
    </source>
</reference>